<dbReference type="EMBL" id="DRBS01000201">
    <property type="protein sequence ID" value="HDD44239.1"/>
    <property type="molecule type" value="Genomic_DNA"/>
</dbReference>
<gene>
    <name evidence="2" type="ORF">ENG63_05195</name>
</gene>
<dbReference type="CDD" id="cd07713">
    <property type="entry name" value="DHPS-like_MBL-fold"/>
    <property type="match status" value="1"/>
</dbReference>
<dbReference type="Proteomes" id="UP000886289">
    <property type="component" value="Unassembled WGS sequence"/>
</dbReference>
<dbReference type="InterPro" id="IPR052926">
    <property type="entry name" value="Metallo-beta-lactamase_dom"/>
</dbReference>
<organism evidence="2">
    <name type="scientific">Desulfofervidus auxilii</name>
    <dbReference type="NCBI Taxonomy" id="1621989"/>
    <lineage>
        <taxon>Bacteria</taxon>
        <taxon>Pseudomonadati</taxon>
        <taxon>Thermodesulfobacteriota</taxon>
        <taxon>Candidatus Desulfofervidia</taxon>
        <taxon>Candidatus Desulfofervidales</taxon>
        <taxon>Candidatus Desulfofervidaceae</taxon>
        <taxon>Candidatus Desulfofervidus</taxon>
    </lineage>
</organism>
<dbReference type="Gene3D" id="3.60.15.10">
    <property type="entry name" value="Ribonuclease Z/Hydroxyacylglutathione hydrolase-like"/>
    <property type="match status" value="2"/>
</dbReference>
<dbReference type="InterPro" id="IPR041712">
    <property type="entry name" value="DHPS-like_MBL-fold"/>
</dbReference>
<comment type="caution">
    <text evidence="2">The sequence shown here is derived from an EMBL/GenBank/DDBJ whole genome shotgun (WGS) entry which is preliminary data.</text>
</comment>
<evidence type="ECO:0000259" key="1">
    <source>
        <dbReference type="Pfam" id="PF00753"/>
    </source>
</evidence>
<dbReference type="PANTHER" id="PTHR13754">
    <property type="entry name" value="METALLO-BETA-LACTAMASE SUPERFAMILY PROTEIN"/>
    <property type="match status" value="1"/>
</dbReference>
<dbReference type="InterPro" id="IPR001279">
    <property type="entry name" value="Metallo-B-lactamas"/>
</dbReference>
<dbReference type="SUPFAM" id="SSF56281">
    <property type="entry name" value="Metallo-hydrolase/oxidoreductase"/>
    <property type="match status" value="1"/>
</dbReference>
<dbReference type="InterPro" id="IPR036866">
    <property type="entry name" value="RibonucZ/Hydroxyglut_hydro"/>
</dbReference>
<evidence type="ECO:0000313" key="2">
    <source>
        <dbReference type="EMBL" id="HDD44239.1"/>
    </source>
</evidence>
<protein>
    <submittedName>
        <fullName evidence="2">MBL fold metallo-hydrolase</fullName>
    </submittedName>
</protein>
<sequence>MRLITLYDNQAKGDFKAGWGFSCLIKLEGKNILFDTGADVETLDYNAKLLKVKKEEISYCFISHNHYDHTGGLSWLSSKTKIFWPDEYKGEIPEIDAICFNFPLKEQTIIIKPFKVMLVGCSHPGILRMANRVFEKYGKLKLIIGGFHLLGMEKEKVEEIAKKLLERTELIAPCHCTGEPAIEVFKKVFISRFIENYAGKVIEFK</sequence>
<reference evidence="2" key="1">
    <citation type="journal article" date="2020" name="mSystems">
        <title>Genome- and Community-Level Interaction Insights into Carbon Utilization and Element Cycling Functions of Hydrothermarchaeota in Hydrothermal Sediment.</title>
        <authorList>
            <person name="Zhou Z."/>
            <person name="Liu Y."/>
            <person name="Xu W."/>
            <person name="Pan J."/>
            <person name="Luo Z.H."/>
            <person name="Li M."/>
        </authorList>
    </citation>
    <scope>NUCLEOTIDE SEQUENCE [LARGE SCALE GENOMIC DNA]</scope>
    <source>
        <strain evidence="2">HyVt-233</strain>
    </source>
</reference>
<dbReference type="Pfam" id="PF00753">
    <property type="entry name" value="Lactamase_B"/>
    <property type="match status" value="1"/>
</dbReference>
<proteinExistence type="predicted"/>
<accession>A0A7C0U2J7</accession>
<dbReference type="GO" id="GO:0016740">
    <property type="term" value="F:transferase activity"/>
    <property type="evidence" value="ECO:0007669"/>
    <property type="project" value="TreeGrafter"/>
</dbReference>
<dbReference type="PANTHER" id="PTHR13754:SF13">
    <property type="entry name" value="METALLO-BETA-LACTAMASE SUPERFAMILY PROTEIN (AFU_ORTHOLOGUE AFUA_3G07630)"/>
    <property type="match status" value="1"/>
</dbReference>
<feature type="domain" description="Metallo-beta-lactamase" evidence="1">
    <location>
        <begin position="22"/>
        <end position="81"/>
    </location>
</feature>
<name>A0A7C0U2J7_DESA2</name>
<dbReference type="AlphaFoldDB" id="A0A7C0U2J7"/>